<dbReference type="EMBL" id="LAZR01044697">
    <property type="protein sequence ID" value="KKL04028.1"/>
    <property type="molecule type" value="Genomic_DNA"/>
</dbReference>
<comment type="caution">
    <text evidence="3">The sequence shown here is derived from an EMBL/GenBank/DDBJ whole genome shotgun (WGS) entry which is preliminary data.</text>
</comment>
<keyword evidence="2" id="KW-0472">Membrane</keyword>
<keyword evidence="2" id="KW-0812">Transmembrane</keyword>
<name>A0A0F9CVV2_9ZZZZ</name>
<protein>
    <submittedName>
        <fullName evidence="3">Uncharacterized protein</fullName>
    </submittedName>
</protein>
<sequence length="70" mass="8144">MSDRKEELKKALGYEEDEPSEKKGGSLEKGRIYGKGKLRTRVNWGFWVLFGAFLLFVVTWFVLRPMGVFD</sequence>
<organism evidence="3">
    <name type="scientific">marine sediment metagenome</name>
    <dbReference type="NCBI Taxonomy" id="412755"/>
    <lineage>
        <taxon>unclassified sequences</taxon>
        <taxon>metagenomes</taxon>
        <taxon>ecological metagenomes</taxon>
    </lineage>
</organism>
<gene>
    <name evidence="3" type="ORF">LCGC14_2620170</name>
</gene>
<feature type="transmembrane region" description="Helical" evidence="2">
    <location>
        <begin position="44"/>
        <end position="63"/>
    </location>
</feature>
<keyword evidence="2" id="KW-1133">Transmembrane helix</keyword>
<evidence type="ECO:0000256" key="1">
    <source>
        <dbReference type="SAM" id="MobiDB-lite"/>
    </source>
</evidence>
<feature type="region of interest" description="Disordered" evidence="1">
    <location>
        <begin position="1"/>
        <end position="29"/>
    </location>
</feature>
<accession>A0A0F9CVV2</accession>
<evidence type="ECO:0000256" key="2">
    <source>
        <dbReference type="SAM" id="Phobius"/>
    </source>
</evidence>
<proteinExistence type="predicted"/>
<evidence type="ECO:0000313" key="3">
    <source>
        <dbReference type="EMBL" id="KKL04028.1"/>
    </source>
</evidence>
<feature type="compositionally biased region" description="Basic and acidic residues" evidence="1">
    <location>
        <begin position="20"/>
        <end position="29"/>
    </location>
</feature>
<dbReference type="AlphaFoldDB" id="A0A0F9CVV2"/>
<feature type="compositionally biased region" description="Basic and acidic residues" evidence="1">
    <location>
        <begin position="1"/>
        <end position="13"/>
    </location>
</feature>
<reference evidence="3" key="1">
    <citation type="journal article" date="2015" name="Nature">
        <title>Complex archaea that bridge the gap between prokaryotes and eukaryotes.</title>
        <authorList>
            <person name="Spang A."/>
            <person name="Saw J.H."/>
            <person name="Jorgensen S.L."/>
            <person name="Zaremba-Niedzwiedzka K."/>
            <person name="Martijn J."/>
            <person name="Lind A.E."/>
            <person name="van Eijk R."/>
            <person name="Schleper C."/>
            <person name="Guy L."/>
            <person name="Ettema T.J."/>
        </authorList>
    </citation>
    <scope>NUCLEOTIDE SEQUENCE</scope>
</reference>